<gene>
    <name evidence="2" type="ORF">LAUMK142_03130</name>
</gene>
<dbReference type="Pfam" id="PF12680">
    <property type="entry name" value="SnoaL_2"/>
    <property type="match status" value="1"/>
</dbReference>
<accession>A0A498QXY0</accession>
<dbReference type="Proteomes" id="UP000268285">
    <property type="component" value="Unassembled WGS sequence"/>
</dbReference>
<feature type="domain" description="SnoaL-like" evidence="1">
    <location>
        <begin position="10"/>
        <end position="91"/>
    </location>
</feature>
<proteinExistence type="predicted"/>
<dbReference type="OrthoDB" id="333383at2"/>
<dbReference type="InterPro" id="IPR032710">
    <property type="entry name" value="NTF2-like_dom_sf"/>
</dbReference>
<organism evidence="2 3">
    <name type="scientific">Mycobacterium pseudokansasii</name>
    <dbReference type="NCBI Taxonomy" id="2341080"/>
    <lineage>
        <taxon>Bacteria</taxon>
        <taxon>Bacillati</taxon>
        <taxon>Actinomycetota</taxon>
        <taxon>Actinomycetes</taxon>
        <taxon>Mycobacteriales</taxon>
        <taxon>Mycobacteriaceae</taxon>
        <taxon>Mycobacterium</taxon>
    </lineage>
</organism>
<dbReference type="CDD" id="cd00531">
    <property type="entry name" value="NTF2_like"/>
    <property type="match status" value="1"/>
</dbReference>
<dbReference type="AlphaFoldDB" id="A0A498QXY0"/>
<reference evidence="2 3" key="1">
    <citation type="submission" date="2018-09" db="EMBL/GenBank/DDBJ databases">
        <authorList>
            <person name="Tagini F."/>
        </authorList>
    </citation>
    <scope>NUCLEOTIDE SEQUENCE [LARGE SCALE GENOMIC DNA]</scope>
    <source>
        <strain evidence="2 3">MK142</strain>
    </source>
</reference>
<evidence type="ECO:0000313" key="2">
    <source>
        <dbReference type="EMBL" id="VBA51500.1"/>
    </source>
</evidence>
<protein>
    <recommendedName>
        <fullName evidence="1">SnoaL-like domain-containing protein</fullName>
    </recommendedName>
</protein>
<name>A0A498QXY0_9MYCO</name>
<sequence length="125" mass="14449">MPSDPVDFCRRWAAAWNARDLDAVLAFFHEDITFTSPFAAEWLPESGGVIRGKHLLREYWSIGLARLPDLRFEVEAVYVGVETIVVNYRNQRGRLANEVLIFRGDLVLEGHATYVYPESQRPQRR</sequence>
<dbReference type="Gene3D" id="3.10.450.50">
    <property type="match status" value="1"/>
</dbReference>
<evidence type="ECO:0000259" key="1">
    <source>
        <dbReference type="Pfam" id="PF12680"/>
    </source>
</evidence>
<dbReference type="RefSeq" id="WP_063466471.1">
    <property type="nucleotide sequence ID" value="NZ_UPHN01000086.1"/>
</dbReference>
<dbReference type="SUPFAM" id="SSF54427">
    <property type="entry name" value="NTF2-like"/>
    <property type="match status" value="1"/>
</dbReference>
<keyword evidence="3" id="KW-1185">Reference proteome</keyword>
<evidence type="ECO:0000313" key="3">
    <source>
        <dbReference type="Proteomes" id="UP000268285"/>
    </source>
</evidence>
<dbReference type="EMBL" id="UPHU01000001">
    <property type="protein sequence ID" value="VBA51500.1"/>
    <property type="molecule type" value="Genomic_DNA"/>
</dbReference>
<dbReference type="InterPro" id="IPR037401">
    <property type="entry name" value="SnoaL-like"/>
</dbReference>